<keyword evidence="2" id="KW-1185">Reference proteome</keyword>
<protein>
    <submittedName>
        <fullName evidence="1">Uncharacterized protein</fullName>
    </submittedName>
</protein>
<dbReference type="STRING" id="79929.MTBMA_c00450"/>
<name>D9PYW0_METTM</name>
<dbReference type="GeneID" id="9703750"/>
<dbReference type="PaxDb" id="79929-MTBMA_c00450"/>
<proteinExistence type="predicted"/>
<dbReference type="HOGENOM" id="CLU_1976572_0_0_2"/>
<dbReference type="GeneID" id="77398829"/>
<dbReference type="EMBL" id="CP001710">
    <property type="protein sequence ID" value="ADL57655.1"/>
    <property type="molecule type" value="Genomic_DNA"/>
</dbReference>
<dbReference type="PATRIC" id="fig|79929.8.peg.43"/>
<dbReference type="Proteomes" id="UP000000345">
    <property type="component" value="Chromosome"/>
</dbReference>
<accession>D9PYW0</accession>
<dbReference type="RefSeq" id="WP_013294884.1">
    <property type="nucleotide sequence ID" value="NC_014408.1"/>
</dbReference>
<dbReference type="AlphaFoldDB" id="D9PYW0"/>
<evidence type="ECO:0000313" key="2">
    <source>
        <dbReference type="Proteomes" id="UP000000345"/>
    </source>
</evidence>
<evidence type="ECO:0000313" key="1">
    <source>
        <dbReference type="EMBL" id="ADL57655.1"/>
    </source>
</evidence>
<reference evidence="1 2" key="2">
    <citation type="journal article" date="2010" name="J. Bacteriol.">
        <title>Complete genome sequence of Methanothermobacter marburgensis, a methanoarchaeon model organism.</title>
        <authorList>
            <person name="Liesegang H."/>
            <person name="Kaster A.K."/>
            <person name="Wiezer A."/>
            <person name="Goenrich M."/>
            <person name="Wollherr A."/>
            <person name="Seedorf H."/>
            <person name="Gottschalk G."/>
            <person name="Thauer R.K."/>
        </authorList>
    </citation>
    <scope>NUCLEOTIDE SEQUENCE [LARGE SCALE GENOMIC DNA]</scope>
    <source>
        <strain evidence="2">ATCC BAA-927 / DSM 2133 / JCM 14651 / NBRC 100331 / OCM 82 / Marburg</strain>
    </source>
</reference>
<sequence>MDAKKYHKKYSKKRIHTKAYYKKRVLKRKHVRAYRHTSRDVGASFHTVNADYVEASGRCSCSLHGDYREHKSRFRNYCPFCGRHGTLRYEEGSTCPEGMWFCSRCDADFCLVHGKSHTSRARYLLR</sequence>
<gene>
    <name evidence="1" type="ordered locus">MTBMA_c00450</name>
</gene>
<organism evidence="1 2">
    <name type="scientific">Methanothermobacter marburgensis (strain ATCC BAA-927 / DSM 2133 / JCM 14651 / NBRC 100331 / OCM 82 / Marburg)</name>
    <name type="common">Methanobacterium thermoautotrophicum</name>
    <dbReference type="NCBI Taxonomy" id="79929"/>
    <lineage>
        <taxon>Archaea</taxon>
        <taxon>Methanobacteriati</taxon>
        <taxon>Methanobacteriota</taxon>
        <taxon>Methanomada group</taxon>
        <taxon>Methanobacteria</taxon>
        <taxon>Methanobacteriales</taxon>
        <taxon>Methanobacteriaceae</taxon>
        <taxon>Methanothermobacter</taxon>
    </lineage>
</organism>
<reference key="1">
    <citation type="submission" date="2009-08" db="EMBL/GenBank/DDBJ databases">
        <title>The genome sequence of Methanothermobacter marburgensis.</title>
        <authorList>
            <person name="Kaster A."/>
            <person name="Seedorf H."/>
            <person name="Goenrich M."/>
            <person name="Wiezer A."/>
            <person name="Liesegang H."/>
            <person name="Thauer R."/>
            <person name="Gottschalk G."/>
        </authorList>
    </citation>
    <scope>NUCLEOTIDE SEQUENCE</scope>
    <source>
        <strain>Marburg</strain>
    </source>
</reference>
<dbReference type="KEGG" id="mmg:MTBMA_c00450"/>